<dbReference type="HOGENOM" id="CLU_668624_0_0_0"/>
<dbReference type="EMBL" id="CP003130">
    <property type="protein sequence ID" value="AEU37079.1"/>
    <property type="molecule type" value="Genomic_DNA"/>
</dbReference>
<organism evidence="2 3">
    <name type="scientific">Granulicella mallensis (strain ATCC BAA-1857 / DSM 23137 / MP5ACTX8)</name>
    <dbReference type="NCBI Taxonomy" id="682795"/>
    <lineage>
        <taxon>Bacteria</taxon>
        <taxon>Pseudomonadati</taxon>
        <taxon>Acidobacteriota</taxon>
        <taxon>Terriglobia</taxon>
        <taxon>Terriglobales</taxon>
        <taxon>Acidobacteriaceae</taxon>
        <taxon>Granulicella</taxon>
    </lineage>
</organism>
<accession>G8NNX5</accession>
<dbReference type="Proteomes" id="UP000007113">
    <property type="component" value="Chromosome"/>
</dbReference>
<evidence type="ECO:0000256" key="1">
    <source>
        <dbReference type="SAM" id="SignalP"/>
    </source>
</evidence>
<dbReference type="RefSeq" id="WP_014265956.1">
    <property type="nucleotide sequence ID" value="NC_016631.1"/>
</dbReference>
<sequence precursor="true">MTRHSVMIGLSKTFCLASLSLLTLVTTATGAQSTPQAVPAVPKTPAVSTTPWRQRTLRFSEVKPILGLPKQNVRSAAHCSEDGTTFVAVNAESTLPDSLAVPELFRVSPSGEVLDIHRKIPLEFTDISVKDFFVAEDELVTLLEAVKRDEHDETAAPRETSYFLSLSDHDGGNEKLLQLDLKFKPLKVAMFGPGDFIVLGWDEINLQPVLVLLKDDGTIRHFIDLEDRSHSDPYATYGSLKEAESSATVRSDLAVLQRTQFVPYGSQVLLTYPGTARSIRVLSPVGEDRSIPVELPGGFVLHDVLVSGARYPLVLRAQVMESSGHSASAEASTKPRQRLFEFDAVHGSLLREFLFDKPNVDEVTCAAASKLTSIFLDSIASPTPPATSPGGQPAKSDDATQLVIATATRFP</sequence>
<evidence type="ECO:0000313" key="2">
    <source>
        <dbReference type="EMBL" id="AEU37079.1"/>
    </source>
</evidence>
<keyword evidence="3" id="KW-1185">Reference proteome</keyword>
<dbReference type="OrthoDB" id="113260at2"/>
<dbReference type="KEGG" id="gma:AciX8_2769"/>
<proteinExistence type="predicted"/>
<reference evidence="2 3" key="1">
    <citation type="submission" date="2011-11" db="EMBL/GenBank/DDBJ databases">
        <title>Complete sequence of Granulicella mallensis MP5ACTX8.</title>
        <authorList>
            <consortium name="US DOE Joint Genome Institute"/>
            <person name="Lucas S."/>
            <person name="Copeland A."/>
            <person name="Lapidus A."/>
            <person name="Cheng J.-F."/>
            <person name="Goodwin L."/>
            <person name="Pitluck S."/>
            <person name="Peters L."/>
            <person name="Lu M."/>
            <person name="Detter J.C."/>
            <person name="Han C."/>
            <person name="Tapia R."/>
            <person name="Land M."/>
            <person name="Hauser L."/>
            <person name="Kyrpides N."/>
            <person name="Ivanova N."/>
            <person name="Mikhailova N."/>
            <person name="Pagani I."/>
            <person name="Rawat S."/>
            <person name="Mannisto M."/>
            <person name="Haggblom M."/>
            <person name="Woyke T."/>
        </authorList>
    </citation>
    <scope>NUCLEOTIDE SEQUENCE [LARGE SCALE GENOMIC DNA]</scope>
    <source>
        <strain evidence="3">ATCC BAA-1857 / DSM 23137 / MP5ACTX8</strain>
    </source>
</reference>
<gene>
    <name evidence="2" type="ordered locus">AciX8_2769</name>
</gene>
<evidence type="ECO:0000313" key="3">
    <source>
        <dbReference type="Proteomes" id="UP000007113"/>
    </source>
</evidence>
<feature type="chain" id="PRO_5003512845" evidence="1">
    <location>
        <begin position="31"/>
        <end position="411"/>
    </location>
</feature>
<keyword evidence="1" id="KW-0732">Signal</keyword>
<name>G8NNX5_GRAMM</name>
<feature type="signal peptide" evidence="1">
    <location>
        <begin position="1"/>
        <end position="30"/>
    </location>
</feature>
<dbReference type="AlphaFoldDB" id="G8NNX5"/>
<protein>
    <submittedName>
        <fullName evidence="2">Uncharacterized protein</fullName>
    </submittedName>
</protein>